<evidence type="ECO:0000313" key="2">
    <source>
        <dbReference type="Proteomes" id="UP001569904"/>
    </source>
</evidence>
<protein>
    <submittedName>
        <fullName evidence="1">Uncharacterized protein</fullName>
    </submittedName>
</protein>
<dbReference type="RefSeq" id="WP_371939094.1">
    <property type="nucleotide sequence ID" value="NZ_JAXCEH010000002.1"/>
</dbReference>
<keyword evidence="2" id="KW-1185">Reference proteome</keyword>
<accession>A0ABV4QQC7</accession>
<dbReference type="Proteomes" id="UP001569904">
    <property type="component" value="Unassembled WGS sequence"/>
</dbReference>
<name>A0ABV4QQC7_9ACTN</name>
<dbReference type="EMBL" id="JAXCEH010000002">
    <property type="protein sequence ID" value="MFA1552809.1"/>
    <property type="molecule type" value="Genomic_DNA"/>
</dbReference>
<comment type="caution">
    <text evidence="1">The sequence shown here is derived from an EMBL/GenBank/DDBJ whole genome shotgun (WGS) entry which is preliminary data.</text>
</comment>
<sequence>MANLPCPTPATQMSAATQQTLTQLRSEYAAWTIGYTPGDTHPWHATRDDATAMVRAATPAALRGRIRTADWREDADR</sequence>
<gene>
    <name evidence="1" type="ORF">SM436_03785</name>
</gene>
<organism evidence="1 2">
    <name type="scientific">Actinomadura chokoriensis</name>
    <dbReference type="NCBI Taxonomy" id="454156"/>
    <lineage>
        <taxon>Bacteria</taxon>
        <taxon>Bacillati</taxon>
        <taxon>Actinomycetota</taxon>
        <taxon>Actinomycetes</taxon>
        <taxon>Streptosporangiales</taxon>
        <taxon>Thermomonosporaceae</taxon>
        <taxon>Actinomadura</taxon>
    </lineage>
</organism>
<reference evidence="1 2" key="1">
    <citation type="submission" date="2023-11" db="EMBL/GenBank/DDBJ databases">
        <title>Actinomadura monticuli sp. nov., isolated from volcanic ash.</title>
        <authorList>
            <person name="Lee S.D."/>
            <person name="Yang H."/>
            <person name="Kim I.S."/>
        </authorList>
    </citation>
    <scope>NUCLEOTIDE SEQUENCE [LARGE SCALE GENOMIC DNA]</scope>
    <source>
        <strain evidence="1 2">DSM 45346</strain>
    </source>
</reference>
<evidence type="ECO:0000313" key="1">
    <source>
        <dbReference type="EMBL" id="MFA1552809.1"/>
    </source>
</evidence>
<proteinExistence type="predicted"/>